<accession>A0A8H4XDG0</accession>
<dbReference type="Proteomes" id="UP000622797">
    <property type="component" value="Unassembled WGS sequence"/>
</dbReference>
<proteinExistence type="predicted"/>
<sequence>MCGFPWSRRSSTYVSDLWFKFLNFITHLCGDNESSHAAELANTNNEPANADQVNSWAPSESSSSSWTTITYESEPAPVIETPAQRIQKWVEGISSGPPSSRSRKVQRVQNWVEGISSGPPNSAGEAPQASGQQQANCG</sequence>
<keyword evidence="3" id="KW-1185">Reference proteome</keyword>
<name>A0A8H4XDG0_9HYPO</name>
<dbReference type="OrthoDB" id="10513787at2759"/>
<dbReference type="AlphaFoldDB" id="A0A8H4XDG0"/>
<reference evidence="2" key="1">
    <citation type="journal article" date="2020" name="BMC Genomics">
        <title>Correction to: Identification and distribution of gene clusters required for synthesis of sphingolipid metabolism inhibitors in diverse species of the filamentous fungus Fusarium.</title>
        <authorList>
            <person name="Kim H.S."/>
            <person name="Lohmar J.M."/>
            <person name="Busman M."/>
            <person name="Brown D.W."/>
            <person name="Naumann T.A."/>
            <person name="Divon H.H."/>
            <person name="Lysoe E."/>
            <person name="Uhlig S."/>
            <person name="Proctor R.H."/>
        </authorList>
    </citation>
    <scope>NUCLEOTIDE SEQUENCE</scope>
    <source>
        <strain evidence="2">NRRL 20472</strain>
    </source>
</reference>
<dbReference type="EMBL" id="JABEXW010000104">
    <property type="protein sequence ID" value="KAF4971042.1"/>
    <property type="molecule type" value="Genomic_DNA"/>
</dbReference>
<feature type="compositionally biased region" description="Polar residues" evidence="1">
    <location>
        <begin position="129"/>
        <end position="138"/>
    </location>
</feature>
<evidence type="ECO:0000313" key="2">
    <source>
        <dbReference type="EMBL" id="KAF4971042.1"/>
    </source>
</evidence>
<comment type="caution">
    <text evidence="2">The sequence shown here is derived from an EMBL/GenBank/DDBJ whole genome shotgun (WGS) entry which is preliminary data.</text>
</comment>
<feature type="compositionally biased region" description="Polar residues" evidence="1">
    <location>
        <begin position="41"/>
        <end position="58"/>
    </location>
</feature>
<gene>
    <name evidence="2" type="ORF">FSARC_2055</name>
</gene>
<feature type="compositionally biased region" description="Low complexity" evidence="1">
    <location>
        <begin position="59"/>
        <end position="69"/>
    </location>
</feature>
<evidence type="ECO:0000313" key="3">
    <source>
        <dbReference type="Proteomes" id="UP000622797"/>
    </source>
</evidence>
<feature type="region of interest" description="Disordered" evidence="1">
    <location>
        <begin position="35"/>
        <end position="69"/>
    </location>
</feature>
<organism evidence="2 3">
    <name type="scientific">Fusarium sarcochroum</name>
    <dbReference type="NCBI Taxonomy" id="1208366"/>
    <lineage>
        <taxon>Eukaryota</taxon>
        <taxon>Fungi</taxon>
        <taxon>Dikarya</taxon>
        <taxon>Ascomycota</taxon>
        <taxon>Pezizomycotina</taxon>
        <taxon>Sordariomycetes</taxon>
        <taxon>Hypocreomycetidae</taxon>
        <taxon>Hypocreales</taxon>
        <taxon>Nectriaceae</taxon>
        <taxon>Fusarium</taxon>
        <taxon>Fusarium lateritium species complex</taxon>
    </lineage>
</organism>
<feature type="region of interest" description="Disordered" evidence="1">
    <location>
        <begin position="91"/>
        <end position="138"/>
    </location>
</feature>
<protein>
    <submittedName>
        <fullName evidence="2">Uncharacterized protein</fullName>
    </submittedName>
</protein>
<reference evidence="2" key="2">
    <citation type="submission" date="2020-05" db="EMBL/GenBank/DDBJ databases">
        <authorList>
            <person name="Kim H.-S."/>
            <person name="Proctor R.H."/>
            <person name="Brown D.W."/>
        </authorList>
    </citation>
    <scope>NUCLEOTIDE SEQUENCE</scope>
    <source>
        <strain evidence="2">NRRL 20472</strain>
    </source>
</reference>
<evidence type="ECO:0000256" key="1">
    <source>
        <dbReference type="SAM" id="MobiDB-lite"/>
    </source>
</evidence>